<keyword evidence="2" id="KW-0732">Signal</keyword>
<gene>
    <name evidence="3" type="ORF">GFK26_03880</name>
</gene>
<name>A0A5Q0LXN3_VARPD</name>
<dbReference type="RefSeq" id="WP_093298995.1">
    <property type="nucleotide sequence ID" value="NZ_CP045644.1"/>
</dbReference>
<protein>
    <recommendedName>
        <fullName evidence="5">Cell envelope biogenesis protein TolA</fullName>
    </recommendedName>
</protein>
<feature type="signal peptide" evidence="2">
    <location>
        <begin position="1"/>
        <end position="34"/>
    </location>
</feature>
<accession>A0A5Q0LXN3</accession>
<feature type="chain" id="PRO_5025010271" description="Cell envelope biogenesis protein TolA" evidence="2">
    <location>
        <begin position="35"/>
        <end position="112"/>
    </location>
</feature>
<reference evidence="3 4" key="1">
    <citation type="submission" date="2019-10" db="EMBL/GenBank/DDBJ databases">
        <title>Complete genome sequence of Variovorax paradoxus 5C-2.</title>
        <authorList>
            <person name="Gogoleva N.E."/>
            <person name="Balkin A.S."/>
        </authorList>
    </citation>
    <scope>NUCLEOTIDE SEQUENCE [LARGE SCALE GENOMIC DNA]</scope>
    <source>
        <strain evidence="3 4">5C-2</strain>
    </source>
</reference>
<evidence type="ECO:0000313" key="3">
    <source>
        <dbReference type="EMBL" id="QFZ81956.1"/>
    </source>
</evidence>
<evidence type="ECO:0008006" key="5">
    <source>
        <dbReference type="Google" id="ProtNLM"/>
    </source>
</evidence>
<evidence type="ECO:0000313" key="4">
    <source>
        <dbReference type="Proteomes" id="UP000326780"/>
    </source>
</evidence>
<feature type="region of interest" description="Disordered" evidence="1">
    <location>
        <begin position="36"/>
        <end position="112"/>
    </location>
</feature>
<sequence>MTNQNTIPQRKTFTLKSTLIGFSAAVLFSGTAIAQNHTSEAVPQTNTKPQIAAEAKKSAKPTGTKPIKDGSTAEGEGSGVKKTTRPEATGQGRAAAREARPHRDPGQGGTPK</sequence>
<feature type="compositionally biased region" description="Polar residues" evidence="1">
    <location>
        <begin position="36"/>
        <end position="49"/>
    </location>
</feature>
<organism evidence="3 4">
    <name type="scientific">Variovorax paradoxus</name>
    <dbReference type="NCBI Taxonomy" id="34073"/>
    <lineage>
        <taxon>Bacteria</taxon>
        <taxon>Pseudomonadati</taxon>
        <taxon>Pseudomonadota</taxon>
        <taxon>Betaproteobacteria</taxon>
        <taxon>Burkholderiales</taxon>
        <taxon>Comamonadaceae</taxon>
        <taxon>Variovorax</taxon>
    </lineage>
</organism>
<feature type="compositionally biased region" description="Basic and acidic residues" evidence="1">
    <location>
        <begin position="95"/>
        <end position="105"/>
    </location>
</feature>
<dbReference type="Proteomes" id="UP000326780">
    <property type="component" value="Chromosome"/>
</dbReference>
<dbReference type="AlphaFoldDB" id="A0A5Q0LXN3"/>
<evidence type="ECO:0000256" key="1">
    <source>
        <dbReference type="SAM" id="MobiDB-lite"/>
    </source>
</evidence>
<dbReference type="EMBL" id="CP045644">
    <property type="protein sequence ID" value="QFZ81956.1"/>
    <property type="molecule type" value="Genomic_DNA"/>
</dbReference>
<proteinExistence type="predicted"/>
<evidence type="ECO:0000256" key="2">
    <source>
        <dbReference type="SAM" id="SignalP"/>
    </source>
</evidence>